<keyword evidence="1" id="KW-0472">Membrane</keyword>
<keyword evidence="3" id="KW-1185">Reference proteome</keyword>
<dbReference type="RefSeq" id="YP_008550155.1">
    <property type="nucleotide sequence ID" value="NC_012223.2"/>
</dbReference>
<dbReference type="GeneID" id="7565039"/>
<keyword evidence="1" id="KW-0812">Transmembrane</keyword>
<organism evidence="2 3">
    <name type="scientific">Escherichia phage SSL-2009a</name>
    <dbReference type="NCBI Taxonomy" id="2681619"/>
    <lineage>
        <taxon>Viruses</taxon>
        <taxon>Duplodnaviria</taxon>
        <taxon>Heunggongvirae</taxon>
        <taxon>Uroviricota</taxon>
        <taxon>Caudoviricetes</taxon>
        <taxon>Dhillonvirus</taxon>
        <taxon>Dhillonvirus SSL2009a</taxon>
    </lineage>
</organism>
<sequence length="180" mass="20704">MYGHVRLAQQGGIRHQIHDVIFLVLTVLAHQLQADQEGPGFLLCKVATGKRVKHGCDLFSAAFFFRVVIAVFFPALFHSGGGVFAVFVCFHSITLFIEGLYCPRHVYYSATNLLVASEFRNIYRVNFRDQITTRPTNCRDVFLAIFNDYQFRHVRIADHFEHGARLKLWRRGVVQHVAHE</sequence>
<accession>T2DRQ0</accession>
<evidence type="ECO:0000313" key="2">
    <source>
        <dbReference type="EMBL" id="AGV55594.1"/>
    </source>
</evidence>
<feature type="transmembrane region" description="Helical" evidence="1">
    <location>
        <begin position="83"/>
        <end position="101"/>
    </location>
</feature>
<proteinExistence type="predicted"/>
<dbReference type="EMBL" id="FJ750948">
    <property type="protein sequence ID" value="AGV55594.1"/>
    <property type="molecule type" value="Genomic_DNA"/>
</dbReference>
<dbReference type="Proteomes" id="UP000001804">
    <property type="component" value="Segment"/>
</dbReference>
<evidence type="ECO:0000256" key="1">
    <source>
        <dbReference type="SAM" id="Phobius"/>
    </source>
</evidence>
<name>T2DRQ0_9CAUD</name>
<keyword evidence="1" id="KW-1133">Transmembrane helix</keyword>
<reference evidence="2 3" key="1">
    <citation type="journal article" date="2010" name="Intervirology">
        <title>Characterization and Genome Sequencing of a Novel Coliphage Isolated from Engineered Escherichia coli.</title>
        <authorList>
            <person name="Li S."/>
            <person name="Liu L."/>
            <person name="Zhu J."/>
            <person name="Zou L."/>
            <person name="Li M."/>
            <person name="Cong Y."/>
            <person name="Rao X."/>
            <person name="Hu X."/>
            <person name="Zhou Y."/>
            <person name="Chen Z."/>
            <person name="Hu F."/>
        </authorList>
    </citation>
    <scope>NUCLEOTIDE SEQUENCE</scope>
</reference>
<feature type="transmembrane region" description="Helical" evidence="1">
    <location>
        <begin position="58"/>
        <end position="77"/>
    </location>
</feature>
<evidence type="ECO:0000313" key="3">
    <source>
        <dbReference type="Proteomes" id="UP000001804"/>
    </source>
</evidence>
<protein>
    <submittedName>
        <fullName evidence="2">Uncharacterized protein</fullName>
    </submittedName>
</protein>
<dbReference type="KEGG" id="vg:7565039"/>